<keyword evidence="1" id="KW-0677">Repeat</keyword>
<evidence type="ECO:0000256" key="4">
    <source>
        <dbReference type="PROSITE-ProRule" id="PRU00023"/>
    </source>
</evidence>
<feature type="compositionally biased region" description="Polar residues" evidence="5">
    <location>
        <begin position="68"/>
        <end position="94"/>
    </location>
</feature>
<evidence type="ECO:0000256" key="2">
    <source>
        <dbReference type="ARBA" id="ARBA00023043"/>
    </source>
</evidence>
<keyword evidence="2 4" id="KW-0040">ANK repeat</keyword>
<name>A0A673LUF6_9TELE</name>
<evidence type="ECO:0000313" key="7">
    <source>
        <dbReference type="Ensembl" id="ENSSRHP00000079610.1"/>
    </source>
</evidence>
<evidence type="ECO:0000256" key="1">
    <source>
        <dbReference type="ARBA" id="ARBA00022737"/>
    </source>
</evidence>
<reference evidence="7" key="1">
    <citation type="submission" date="2025-08" db="UniProtKB">
        <authorList>
            <consortium name="Ensembl"/>
        </authorList>
    </citation>
    <scope>IDENTIFICATION</scope>
</reference>
<comment type="similarity">
    <text evidence="3">Belongs to the SOWAH family.</text>
</comment>
<dbReference type="InterPro" id="IPR036770">
    <property type="entry name" value="Ankyrin_rpt-contain_sf"/>
</dbReference>
<dbReference type="SUPFAM" id="SSF48403">
    <property type="entry name" value="Ankyrin repeat"/>
    <property type="match status" value="1"/>
</dbReference>
<dbReference type="AlphaFoldDB" id="A0A673LUF6"/>
<dbReference type="SMART" id="SM00248">
    <property type="entry name" value="ANK"/>
    <property type="match status" value="1"/>
</dbReference>
<dbReference type="InterPro" id="IPR002110">
    <property type="entry name" value="Ankyrin_rpt"/>
</dbReference>
<sequence>MATECNQEAVLYFIKERGGRVKNVALTDNFCATMPKDPTLKQVVTEAFKWYVDSVAYINVMFPEGVNSRTESELNGNSSNSTAEDNYENKSTTGGREKSKTQDICARRSACLWGRCRDCRATLEPLEHEWMMCATDGCWEKEGLRDGIHLPALGCGKHELIVMLVNFAREHLVAVNARSSAGYMPLHLAAMHNHLEIVKLLVGAFDGNVEARGLQQEKRVNTTEESPNLLRPKSNLFG</sequence>
<feature type="domain" description="SOWAHA-C winged helix-turn-helix" evidence="6">
    <location>
        <begin position="4"/>
        <end position="59"/>
    </location>
</feature>
<dbReference type="PANTHER" id="PTHR14491:SF4">
    <property type="entry name" value="ANKYRIN REPEAT DOMAIN-CONTAINING PROTEIN SOWAHC"/>
    <property type="match status" value="1"/>
</dbReference>
<evidence type="ECO:0000256" key="3">
    <source>
        <dbReference type="ARBA" id="ARBA00038122"/>
    </source>
</evidence>
<evidence type="ECO:0000256" key="5">
    <source>
        <dbReference type="SAM" id="MobiDB-lite"/>
    </source>
</evidence>
<dbReference type="Pfam" id="PF00023">
    <property type="entry name" value="Ank"/>
    <property type="match status" value="1"/>
</dbReference>
<accession>A0A673LUF6</accession>
<dbReference type="Proteomes" id="UP000472270">
    <property type="component" value="Unassembled WGS sequence"/>
</dbReference>
<reference evidence="7" key="2">
    <citation type="submission" date="2025-09" db="UniProtKB">
        <authorList>
            <consortium name="Ensembl"/>
        </authorList>
    </citation>
    <scope>IDENTIFICATION</scope>
</reference>
<feature type="region of interest" description="Disordered" evidence="5">
    <location>
        <begin position="68"/>
        <end position="99"/>
    </location>
</feature>
<organism evidence="7 8">
    <name type="scientific">Sinocyclocheilus rhinocerous</name>
    <dbReference type="NCBI Taxonomy" id="307959"/>
    <lineage>
        <taxon>Eukaryota</taxon>
        <taxon>Metazoa</taxon>
        <taxon>Chordata</taxon>
        <taxon>Craniata</taxon>
        <taxon>Vertebrata</taxon>
        <taxon>Euteleostomi</taxon>
        <taxon>Actinopterygii</taxon>
        <taxon>Neopterygii</taxon>
        <taxon>Teleostei</taxon>
        <taxon>Ostariophysi</taxon>
        <taxon>Cypriniformes</taxon>
        <taxon>Cyprinidae</taxon>
        <taxon>Cyprininae</taxon>
        <taxon>Sinocyclocheilus</taxon>
    </lineage>
</organism>
<proteinExistence type="inferred from homology"/>
<dbReference type="Ensembl" id="ENSSRHT00000081766.1">
    <property type="protein sequence ID" value="ENSSRHP00000079610.1"/>
    <property type="gene ID" value="ENSSRHG00000039497.1"/>
</dbReference>
<dbReference type="PROSITE" id="PS50297">
    <property type="entry name" value="ANK_REP_REGION"/>
    <property type="match status" value="1"/>
</dbReference>
<keyword evidence="8" id="KW-1185">Reference proteome</keyword>
<evidence type="ECO:0000313" key="8">
    <source>
        <dbReference type="Proteomes" id="UP000472270"/>
    </source>
</evidence>
<dbReference type="Gene3D" id="1.25.40.20">
    <property type="entry name" value="Ankyrin repeat-containing domain"/>
    <property type="match status" value="1"/>
</dbReference>
<dbReference type="InterPro" id="IPR058889">
    <property type="entry name" value="WHD_SOWAHA-C"/>
</dbReference>
<evidence type="ECO:0000259" key="6">
    <source>
        <dbReference type="Pfam" id="PF25877"/>
    </source>
</evidence>
<dbReference type="PROSITE" id="PS50088">
    <property type="entry name" value="ANK_REPEAT"/>
    <property type="match status" value="1"/>
</dbReference>
<dbReference type="Pfam" id="PF25877">
    <property type="entry name" value="WHD_SOWAH"/>
    <property type="match status" value="1"/>
</dbReference>
<protein>
    <recommendedName>
        <fullName evidence="6">SOWAHA-C winged helix-turn-helix domain-containing protein</fullName>
    </recommendedName>
</protein>
<feature type="region of interest" description="Disordered" evidence="5">
    <location>
        <begin position="217"/>
        <end position="238"/>
    </location>
</feature>
<feature type="repeat" description="ANK" evidence="4">
    <location>
        <begin position="181"/>
        <end position="202"/>
    </location>
</feature>
<dbReference type="PANTHER" id="PTHR14491">
    <property type="entry name" value="SOSONDOWAH, ISOFORM G"/>
    <property type="match status" value="1"/>
</dbReference>